<dbReference type="EMBL" id="QJKJ01000125">
    <property type="protein sequence ID" value="RDY14147.1"/>
    <property type="molecule type" value="Genomic_DNA"/>
</dbReference>
<evidence type="ECO:0000313" key="3">
    <source>
        <dbReference type="Proteomes" id="UP000257109"/>
    </source>
</evidence>
<evidence type="ECO:0000313" key="2">
    <source>
        <dbReference type="EMBL" id="RDY14147.1"/>
    </source>
</evidence>
<name>A0A371IGE7_MUCPR</name>
<feature type="region of interest" description="Disordered" evidence="1">
    <location>
        <begin position="39"/>
        <end position="68"/>
    </location>
</feature>
<proteinExistence type="predicted"/>
<reference evidence="2" key="1">
    <citation type="submission" date="2018-05" db="EMBL/GenBank/DDBJ databases">
        <title>Draft genome of Mucuna pruriens seed.</title>
        <authorList>
            <person name="Nnadi N.E."/>
            <person name="Vos R."/>
            <person name="Hasami M.H."/>
            <person name="Devisetty U.K."/>
            <person name="Aguiy J.C."/>
        </authorList>
    </citation>
    <scope>NUCLEOTIDE SEQUENCE [LARGE SCALE GENOMIC DNA]</scope>
    <source>
        <strain evidence="2">JCA_2017</strain>
    </source>
</reference>
<feature type="non-terminal residue" evidence="2">
    <location>
        <position position="1"/>
    </location>
</feature>
<protein>
    <submittedName>
        <fullName evidence="2">Uncharacterized protein</fullName>
    </submittedName>
</protein>
<accession>A0A371IGE7</accession>
<organism evidence="2 3">
    <name type="scientific">Mucuna pruriens</name>
    <name type="common">Velvet bean</name>
    <name type="synonym">Dolichos pruriens</name>
    <dbReference type="NCBI Taxonomy" id="157652"/>
    <lineage>
        <taxon>Eukaryota</taxon>
        <taxon>Viridiplantae</taxon>
        <taxon>Streptophyta</taxon>
        <taxon>Embryophyta</taxon>
        <taxon>Tracheophyta</taxon>
        <taxon>Spermatophyta</taxon>
        <taxon>Magnoliopsida</taxon>
        <taxon>eudicotyledons</taxon>
        <taxon>Gunneridae</taxon>
        <taxon>Pentapetalae</taxon>
        <taxon>rosids</taxon>
        <taxon>fabids</taxon>
        <taxon>Fabales</taxon>
        <taxon>Fabaceae</taxon>
        <taxon>Papilionoideae</taxon>
        <taxon>50 kb inversion clade</taxon>
        <taxon>NPAAA clade</taxon>
        <taxon>indigoferoid/millettioid clade</taxon>
        <taxon>Phaseoleae</taxon>
        <taxon>Mucuna</taxon>
    </lineage>
</organism>
<evidence type="ECO:0000256" key="1">
    <source>
        <dbReference type="SAM" id="MobiDB-lite"/>
    </source>
</evidence>
<dbReference type="Proteomes" id="UP000257109">
    <property type="component" value="Unassembled WGS sequence"/>
</dbReference>
<keyword evidence="3" id="KW-1185">Reference proteome</keyword>
<gene>
    <name evidence="2" type="ORF">CR513_00842</name>
</gene>
<comment type="caution">
    <text evidence="2">The sequence shown here is derived from an EMBL/GenBank/DDBJ whole genome shotgun (WGS) entry which is preliminary data.</text>
</comment>
<dbReference type="AlphaFoldDB" id="A0A371IGE7"/>
<sequence length="68" mass="8028">MDSYTKKGSSVLLTREQNPMYLKKDTWCSKRCCQMLETGEGNRHQTMKDPAWKKPEMPTPDRHRGEVR</sequence>
<feature type="compositionally biased region" description="Basic and acidic residues" evidence="1">
    <location>
        <begin position="40"/>
        <end position="68"/>
    </location>
</feature>